<dbReference type="Pfam" id="PF04577">
    <property type="entry name" value="Glyco_transf_61"/>
    <property type="match status" value="1"/>
</dbReference>
<evidence type="ECO:0000256" key="5">
    <source>
        <dbReference type="SAM" id="Phobius"/>
    </source>
</evidence>
<dbReference type="InterPro" id="IPR049625">
    <property type="entry name" value="Glyco_transf_61_cat"/>
</dbReference>
<evidence type="ECO:0000313" key="7">
    <source>
        <dbReference type="EMBL" id="KAK4524189.1"/>
    </source>
</evidence>
<keyword evidence="3" id="KW-0325">Glycoprotein</keyword>
<keyword evidence="8" id="KW-1185">Reference proteome</keyword>
<dbReference type="GO" id="GO:0016757">
    <property type="term" value="F:glycosyltransferase activity"/>
    <property type="evidence" value="ECO:0007669"/>
    <property type="project" value="UniProtKB-KW"/>
</dbReference>
<evidence type="ECO:0000256" key="2">
    <source>
        <dbReference type="ARBA" id="ARBA00022679"/>
    </source>
</evidence>
<evidence type="ECO:0000256" key="4">
    <source>
        <dbReference type="SAM" id="MobiDB-lite"/>
    </source>
</evidence>
<evidence type="ECO:0000259" key="6">
    <source>
        <dbReference type="Pfam" id="PF04577"/>
    </source>
</evidence>
<reference evidence="7 8" key="1">
    <citation type="submission" date="2022-07" db="EMBL/GenBank/DDBJ databases">
        <title>Genome-wide signatures of adaptation to extreme environments.</title>
        <authorList>
            <person name="Cho C.H."/>
            <person name="Yoon H.S."/>
        </authorList>
    </citation>
    <scope>NUCLEOTIDE SEQUENCE [LARGE SCALE GENOMIC DNA]</scope>
    <source>
        <strain evidence="7 8">108.79 E11</strain>
    </source>
</reference>
<dbReference type="PANTHER" id="PTHR20961">
    <property type="entry name" value="GLYCOSYLTRANSFERASE"/>
    <property type="match status" value="1"/>
</dbReference>
<comment type="caution">
    <text evidence="7">The sequence shown here is derived from an EMBL/GenBank/DDBJ whole genome shotgun (WGS) entry which is preliminary data.</text>
</comment>
<protein>
    <recommendedName>
        <fullName evidence="6">Glycosyltransferase 61 catalytic domain-containing protein</fullName>
    </recommendedName>
</protein>
<feature type="transmembrane region" description="Helical" evidence="5">
    <location>
        <begin position="12"/>
        <end position="34"/>
    </location>
</feature>
<keyword evidence="5" id="KW-0812">Transmembrane</keyword>
<gene>
    <name evidence="7" type="ORF">GAYE_SCF02G2088</name>
</gene>
<sequence>MFPTRSASCRKYRRYLVFILLFSTTASFVFPPILPYGKKEQGNTAARSNSQQLERRKGSLNTRNIPGLPGPSFVPETSISDHFRKEPRIEVFILPFSKGSLAVIEPLCYHEGSWIVIGDASIQLKHSLSIQNTNKKASLETLLRESKLPNITFYSLSWLQEELSRGTISWIERSTILQLFDRSCTNIAHFAGRLMLYFHFLQNVDHYYPTKSFASIFIRESELVQNLLTKSYQNHRKWQKQLIGTVLYNKKFEEDLFDYPSKYSIPNELRHFNEREFYVEDSSDFFRRINKTVCFDRVVLLGLLKGKFFSSPTEPANNVNFQGKTTFPTVPRDAIEFRNNWYKYWNLKPPHELQRRLIYIKREGKRRSFSHSSEVNLNSFLEETAKNHGYAYVSLTPDQLLAQETLQLYYSAAIVLSLHGAHLTNCIFMVPCAVLIEIFPPRFTHDMYRDGGNSGLKYFSWQLRNVTPFPEESCTNPQMCKSIDEKRKVFYRDRANLTITQEDLNGIANVIKKSMSYIEDVHREFGVHCLPVSPKFS</sequence>
<dbReference type="InterPro" id="IPR007657">
    <property type="entry name" value="Glycosyltransferase_61"/>
</dbReference>
<keyword evidence="5" id="KW-1133">Transmembrane helix</keyword>
<dbReference type="EMBL" id="JANCYU010000022">
    <property type="protein sequence ID" value="KAK4524189.1"/>
    <property type="molecule type" value="Genomic_DNA"/>
</dbReference>
<evidence type="ECO:0000256" key="3">
    <source>
        <dbReference type="ARBA" id="ARBA00023180"/>
    </source>
</evidence>
<evidence type="ECO:0000313" key="8">
    <source>
        <dbReference type="Proteomes" id="UP001300502"/>
    </source>
</evidence>
<name>A0AAV9IA50_9RHOD</name>
<dbReference type="AlphaFoldDB" id="A0AAV9IA50"/>
<evidence type="ECO:0000256" key="1">
    <source>
        <dbReference type="ARBA" id="ARBA00022676"/>
    </source>
</evidence>
<organism evidence="7 8">
    <name type="scientific">Galdieria yellowstonensis</name>
    <dbReference type="NCBI Taxonomy" id="3028027"/>
    <lineage>
        <taxon>Eukaryota</taxon>
        <taxon>Rhodophyta</taxon>
        <taxon>Bangiophyceae</taxon>
        <taxon>Galdieriales</taxon>
        <taxon>Galdieriaceae</taxon>
        <taxon>Galdieria</taxon>
    </lineage>
</organism>
<feature type="region of interest" description="Disordered" evidence="4">
    <location>
        <begin position="40"/>
        <end position="61"/>
    </location>
</feature>
<feature type="domain" description="Glycosyltransferase 61 catalytic" evidence="6">
    <location>
        <begin position="332"/>
        <end position="435"/>
    </location>
</feature>
<keyword evidence="1" id="KW-0328">Glycosyltransferase</keyword>
<dbReference type="Proteomes" id="UP001300502">
    <property type="component" value="Unassembled WGS sequence"/>
</dbReference>
<accession>A0AAV9IA50</accession>
<keyword evidence="5" id="KW-0472">Membrane</keyword>
<keyword evidence="2" id="KW-0808">Transferase</keyword>
<feature type="compositionally biased region" description="Polar residues" evidence="4">
    <location>
        <begin position="42"/>
        <end position="52"/>
    </location>
</feature>
<proteinExistence type="predicted"/>